<dbReference type="PANTHER" id="PTHR23523">
    <property type="match status" value="1"/>
</dbReference>
<proteinExistence type="predicted"/>
<dbReference type="InterPro" id="IPR052524">
    <property type="entry name" value="MFS_Cyanate_Porter"/>
</dbReference>
<dbReference type="InterPro" id="IPR011701">
    <property type="entry name" value="MFS"/>
</dbReference>
<feature type="transmembrane region" description="Helical" evidence="1">
    <location>
        <begin position="163"/>
        <end position="183"/>
    </location>
</feature>
<accession>A0A2A9EAD1</accession>
<sequence>MCASTTTDRYGLASLRESVPKEGHHITTHARSASAAGLLLAAVLLYALNLRGPIVALAPVVDTVAAALGVRPETVGLLTGIPVLCFALAAPFASLLIARAGLERAVALSLLVVFSGTALRSAGGIETAVAGTVLIGLGITVGNVAVPVIIARDFAHRAGAVTGMYTAALNLGSVLTTLLTAPLASAFGWRWALVAWSLLMVAAGVLWRRATAGQTSAPVVLVSESTGGKVWRRPIAWFLTLTFAGQAFSYYAVTTWLPTILGDLKGLSIEGAGGGASLFQLAGIVGGIGVPLLVARKASLRTVFAGMSVLWLALPAGLLLAPTLWPLWALCAGVAQGGNFTVIFTLVVHHSANQGDARRMSAMVQAVGYAAAAVGPFALGAVHSAVGGWTVPLFMVLGALGVMTVAGLLSASIRSVR</sequence>
<comment type="caution">
    <text evidence="2">The sequence shown here is derived from an EMBL/GenBank/DDBJ whole genome shotgun (WGS) entry which is preliminary data.</text>
</comment>
<evidence type="ECO:0000313" key="3">
    <source>
        <dbReference type="Proteomes" id="UP000225548"/>
    </source>
</evidence>
<gene>
    <name evidence="2" type="ORF">ATL42_3151</name>
</gene>
<feature type="transmembrane region" description="Helical" evidence="1">
    <location>
        <begin position="360"/>
        <end position="379"/>
    </location>
</feature>
<feature type="transmembrane region" description="Helical" evidence="1">
    <location>
        <begin position="77"/>
        <end position="98"/>
    </location>
</feature>
<keyword evidence="3" id="KW-1185">Reference proteome</keyword>
<dbReference type="Pfam" id="PF07690">
    <property type="entry name" value="MFS_1"/>
    <property type="match status" value="1"/>
</dbReference>
<protein>
    <submittedName>
        <fullName evidence="2">CP family cyanate transporter-like MFS transporter</fullName>
    </submittedName>
</protein>
<feature type="transmembrane region" description="Helical" evidence="1">
    <location>
        <begin position="235"/>
        <end position="253"/>
    </location>
</feature>
<keyword evidence="1" id="KW-0812">Transmembrane</keyword>
<dbReference type="AlphaFoldDB" id="A0A2A9EAD1"/>
<dbReference type="Proteomes" id="UP000225548">
    <property type="component" value="Unassembled WGS sequence"/>
</dbReference>
<organism evidence="2 3">
    <name type="scientific">Sanguibacter antarcticus</name>
    <dbReference type="NCBI Taxonomy" id="372484"/>
    <lineage>
        <taxon>Bacteria</taxon>
        <taxon>Bacillati</taxon>
        <taxon>Actinomycetota</taxon>
        <taxon>Actinomycetes</taxon>
        <taxon>Micrococcales</taxon>
        <taxon>Sanguibacteraceae</taxon>
        <taxon>Sanguibacter</taxon>
    </lineage>
</organism>
<reference evidence="2 3" key="1">
    <citation type="submission" date="2017-10" db="EMBL/GenBank/DDBJ databases">
        <title>Sequencing the genomes of 1000 actinobacteria strains.</title>
        <authorList>
            <person name="Klenk H.-P."/>
        </authorList>
    </citation>
    <scope>NUCLEOTIDE SEQUENCE [LARGE SCALE GENOMIC DNA]</scope>
    <source>
        <strain evidence="2 3">DSM 18966</strain>
    </source>
</reference>
<dbReference type="GO" id="GO:0022857">
    <property type="term" value="F:transmembrane transporter activity"/>
    <property type="evidence" value="ECO:0007669"/>
    <property type="project" value="InterPro"/>
</dbReference>
<name>A0A2A9EAD1_9MICO</name>
<dbReference type="Gene3D" id="1.20.1250.20">
    <property type="entry name" value="MFS general substrate transporter like domains"/>
    <property type="match status" value="2"/>
</dbReference>
<feature type="transmembrane region" description="Helical" evidence="1">
    <location>
        <begin position="273"/>
        <end position="295"/>
    </location>
</feature>
<keyword evidence="1" id="KW-1133">Transmembrane helix</keyword>
<feature type="transmembrane region" description="Helical" evidence="1">
    <location>
        <begin position="302"/>
        <end position="321"/>
    </location>
</feature>
<keyword evidence="1" id="KW-0472">Membrane</keyword>
<dbReference type="EMBL" id="PDJG01000001">
    <property type="protein sequence ID" value="PFG35212.1"/>
    <property type="molecule type" value="Genomic_DNA"/>
</dbReference>
<feature type="transmembrane region" description="Helical" evidence="1">
    <location>
        <begin position="391"/>
        <end position="411"/>
    </location>
</feature>
<feature type="transmembrane region" description="Helical" evidence="1">
    <location>
        <begin position="128"/>
        <end position="151"/>
    </location>
</feature>
<feature type="transmembrane region" description="Helical" evidence="1">
    <location>
        <begin position="189"/>
        <end position="207"/>
    </location>
</feature>
<dbReference type="InterPro" id="IPR036259">
    <property type="entry name" value="MFS_trans_sf"/>
</dbReference>
<feature type="transmembrane region" description="Helical" evidence="1">
    <location>
        <begin position="105"/>
        <end position="122"/>
    </location>
</feature>
<feature type="transmembrane region" description="Helical" evidence="1">
    <location>
        <begin position="327"/>
        <end position="348"/>
    </location>
</feature>
<evidence type="ECO:0000313" key="2">
    <source>
        <dbReference type="EMBL" id="PFG35212.1"/>
    </source>
</evidence>
<dbReference type="PANTHER" id="PTHR23523:SF2">
    <property type="entry name" value="2-NITROIMIDAZOLE TRANSPORTER"/>
    <property type="match status" value="1"/>
</dbReference>
<dbReference type="SUPFAM" id="SSF103473">
    <property type="entry name" value="MFS general substrate transporter"/>
    <property type="match status" value="1"/>
</dbReference>
<evidence type="ECO:0000256" key="1">
    <source>
        <dbReference type="SAM" id="Phobius"/>
    </source>
</evidence>